<dbReference type="PANTHER" id="PTHR35147:SF1">
    <property type="entry name" value="CHEMORECEPTOR GLUTAMINE DEAMIDASE CHED-RELATED"/>
    <property type="match status" value="1"/>
</dbReference>
<dbReference type="GO" id="GO:0006935">
    <property type="term" value="P:chemotaxis"/>
    <property type="evidence" value="ECO:0007669"/>
    <property type="project" value="UniProtKB-KW"/>
</dbReference>
<evidence type="ECO:0000313" key="3">
    <source>
        <dbReference type="EMBL" id="SDZ40976.1"/>
    </source>
</evidence>
<keyword evidence="1" id="KW-0145">Chemotaxis</keyword>
<keyword evidence="2" id="KW-0378">Hydrolase</keyword>
<name>A0A1H3SSI3_9RHOB</name>
<keyword evidence="4" id="KW-1185">Reference proteome</keyword>
<dbReference type="GO" id="GO:0050568">
    <property type="term" value="F:protein-glutamine glutaminase activity"/>
    <property type="evidence" value="ECO:0007669"/>
    <property type="project" value="InterPro"/>
</dbReference>
<dbReference type="InterPro" id="IPR038592">
    <property type="entry name" value="CheD-like_sf"/>
</dbReference>
<dbReference type="InterPro" id="IPR011324">
    <property type="entry name" value="Cytotoxic_necrot_fac-like_cat"/>
</dbReference>
<dbReference type="CDD" id="cd16352">
    <property type="entry name" value="CheD"/>
    <property type="match status" value="1"/>
</dbReference>
<evidence type="ECO:0000256" key="2">
    <source>
        <dbReference type="ARBA" id="ARBA00022801"/>
    </source>
</evidence>
<accession>A0A1H3SSI3</accession>
<dbReference type="Gene3D" id="3.30.1330.200">
    <property type="match status" value="1"/>
</dbReference>
<dbReference type="OrthoDB" id="9807202at2"/>
<dbReference type="Proteomes" id="UP000198914">
    <property type="component" value="Unassembled WGS sequence"/>
</dbReference>
<proteinExistence type="predicted"/>
<gene>
    <name evidence="3" type="ORF">SAMN05444004_11385</name>
</gene>
<evidence type="ECO:0000313" key="4">
    <source>
        <dbReference type="Proteomes" id="UP000198914"/>
    </source>
</evidence>
<dbReference type="SUPFAM" id="SSF64438">
    <property type="entry name" value="CNF1/YfiH-like putative cysteine hydrolases"/>
    <property type="match status" value="1"/>
</dbReference>
<dbReference type="EMBL" id="FNPX01000013">
    <property type="protein sequence ID" value="SDZ40976.1"/>
    <property type="molecule type" value="Genomic_DNA"/>
</dbReference>
<dbReference type="STRING" id="1244108.SAMN05444004_11385"/>
<sequence>MPDAPKLRSLSSGAGTVVTRLREPVAQWLEVGQGDYAVSRSPDMTMTATLGSCVGVILQDVSGRVGGLTHIFQCVDPGPAGGGAVVAEIEKLVNALMHEGVKMSVIKARVVGGARTLGRGRDVGGDIARVCLAFLTAEGIQLAASDLGGTRARRITYAPASGILTIAYPGDAVSTSAPPKSRLHGDPELF</sequence>
<dbReference type="InterPro" id="IPR005659">
    <property type="entry name" value="Chemorcpt_Glu_NH3ase_CheD"/>
</dbReference>
<dbReference type="PANTHER" id="PTHR35147">
    <property type="entry name" value="CHEMORECEPTOR GLUTAMINE DEAMIDASE CHED-RELATED"/>
    <property type="match status" value="1"/>
</dbReference>
<reference evidence="4" key="1">
    <citation type="submission" date="2016-10" db="EMBL/GenBank/DDBJ databases">
        <authorList>
            <person name="Varghese N."/>
            <person name="Submissions S."/>
        </authorList>
    </citation>
    <scope>NUCLEOTIDE SEQUENCE [LARGE SCALE GENOMIC DNA]</scope>
    <source>
        <strain evidence="4">DSM 100420</strain>
    </source>
</reference>
<evidence type="ECO:0000256" key="1">
    <source>
        <dbReference type="ARBA" id="ARBA00022500"/>
    </source>
</evidence>
<protein>
    <submittedName>
        <fullName evidence="3">Chemotaxis protein CheD</fullName>
    </submittedName>
</protein>
<organism evidence="3 4">
    <name type="scientific">Jannaschia faecimaris</name>
    <dbReference type="NCBI Taxonomy" id="1244108"/>
    <lineage>
        <taxon>Bacteria</taxon>
        <taxon>Pseudomonadati</taxon>
        <taxon>Pseudomonadota</taxon>
        <taxon>Alphaproteobacteria</taxon>
        <taxon>Rhodobacterales</taxon>
        <taxon>Roseobacteraceae</taxon>
        <taxon>Jannaschia</taxon>
    </lineage>
</organism>
<dbReference type="Pfam" id="PF03975">
    <property type="entry name" value="CheD"/>
    <property type="match status" value="1"/>
</dbReference>
<dbReference type="AlphaFoldDB" id="A0A1H3SSI3"/>